<gene>
    <name evidence="11" type="ORF">DFR66_102187</name>
    <name evidence="12" type="ORF">IQ02_00531</name>
</gene>
<dbReference type="EMBL" id="QQBA01000002">
    <property type="protein sequence ID" value="RDI57571.1"/>
    <property type="molecule type" value="Genomic_DNA"/>
</dbReference>
<dbReference type="PRINTS" id="PR00344">
    <property type="entry name" value="BCTRLSENSOR"/>
</dbReference>
<dbReference type="SUPFAM" id="SSF55785">
    <property type="entry name" value="PYP-like sensor domain (PAS domain)"/>
    <property type="match status" value="2"/>
</dbReference>
<dbReference type="Proteomes" id="UP000321392">
    <property type="component" value="Unassembled WGS sequence"/>
</dbReference>
<keyword evidence="7" id="KW-0812">Transmembrane</keyword>
<dbReference type="AlphaFoldDB" id="A0A562Q1S4"/>
<evidence type="ECO:0000259" key="9">
    <source>
        <dbReference type="PROSITE" id="PS50112"/>
    </source>
</evidence>
<feature type="domain" description="PAC" evidence="10">
    <location>
        <begin position="159"/>
        <end position="211"/>
    </location>
</feature>
<dbReference type="Gene3D" id="1.10.287.130">
    <property type="match status" value="1"/>
</dbReference>
<dbReference type="InterPro" id="IPR003661">
    <property type="entry name" value="HisK_dim/P_dom"/>
</dbReference>
<comment type="caution">
    <text evidence="12">The sequence shown here is derived from an EMBL/GenBank/DDBJ whole genome shotgun (WGS) entry which is preliminary data.</text>
</comment>
<evidence type="ECO:0000313" key="13">
    <source>
        <dbReference type="Proteomes" id="UP000254518"/>
    </source>
</evidence>
<dbReference type="InterPro" id="IPR036097">
    <property type="entry name" value="HisK_dim/P_sf"/>
</dbReference>
<dbReference type="SMART" id="SM00387">
    <property type="entry name" value="HATPase_c"/>
    <property type="match status" value="1"/>
</dbReference>
<keyword evidence="3" id="KW-0597">Phosphoprotein</keyword>
<dbReference type="CDD" id="cd00130">
    <property type="entry name" value="PAS"/>
    <property type="match status" value="2"/>
</dbReference>
<dbReference type="InterPro" id="IPR001610">
    <property type="entry name" value="PAC"/>
</dbReference>
<evidence type="ECO:0000313" key="14">
    <source>
        <dbReference type="Proteomes" id="UP000321392"/>
    </source>
</evidence>
<dbReference type="GO" id="GO:0000155">
    <property type="term" value="F:phosphorelay sensor kinase activity"/>
    <property type="evidence" value="ECO:0007669"/>
    <property type="project" value="InterPro"/>
</dbReference>
<evidence type="ECO:0000256" key="2">
    <source>
        <dbReference type="ARBA" id="ARBA00012438"/>
    </source>
</evidence>
<evidence type="ECO:0000259" key="8">
    <source>
        <dbReference type="PROSITE" id="PS50109"/>
    </source>
</evidence>
<name>A0A562Q1S4_9FLAO</name>
<evidence type="ECO:0000256" key="3">
    <source>
        <dbReference type="ARBA" id="ARBA00022553"/>
    </source>
</evidence>
<keyword evidence="4" id="KW-0808">Transferase</keyword>
<feature type="domain" description="PAS" evidence="9">
    <location>
        <begin position="83"/>
        <end position="155"/>
    </location>
</feature>
<evidence type="ECO:0000256" key="5">
    <source>
        <dbReference type="ARBA" id="ARBA00022777"/>
    </source>
</evidence>
<dbReference type="SUPFAM" id="SSF55874">
    <property type="entry name" value="ATPase domain of HSP90 chaperone/DNA topoisomerase II/histidine kinase"/>
    <property type="match status" value="1"/>
</dbReference>
<dbReference type="SMART" id="SM00086">
    <property type="entry name" value="PAC"/>
    <property type="match status" value="2"/>
</dbReference>
<dbReference type="OrthoDB" id="5522855at2"/>
<feature type="coiled-coil region" evidence="6">
    <location>
        <begin position="327"/>
        <end position="354"/>
    </location>
</feature>
<dbReference type="InterPro" id="IPR036890">
    <property type="entry name" value="HATPase_C_sf"/>
</dbReference>
<dbReference type="NCBIfam" id="TIGR00229">
    <property type="entry name" value="sensory_box"/>
    <property type="match status" value="2"/>
</dbReference>
<comment type="catalytic activity">
    <reaction evidence="1">
        <text>ATP + protein L-histidine = ADP + protein N-phospho-L-histidine.</text>
        <dbReference type="EC" id="2.7.13.3"/>
    </reaction>
</comment>
<sequence>MKSKTNQVIIIYILISLFVAIVSHKLLLQYISDSNHQLYTFTKDIIFIFLTGIVFRLVLLKNDNRNISIFEKLKNTNNEIKESNEKYDIVAKATSDTIWDWKIQEDNLSWNKGIENVFGYTQDQVGSSSKWWFDKIHPEDSIKMSIRLYSFIEQKTENWQDQYRFKCADNSYKYVLDRGFLLKDENGRAIRMIGAIQDITKQKEEEQRLKLLETVFTQSKDSIIITEANSLDDKIPNVIYANPAFSSMSGYEFEEISGKPADPFNSPNSDINELKKLLDSIKNKQECLIETISINKKREEYWVRFSMIPIYNSENELSHWISIQRDITDEKKQEKEKEQLIRELTQNNKDLKQFSYITSHNLRAPLSNLTGLLNLLEDIPVENQELNEILNGFNKSTHLLNETINDLAKVIIIKDNPSIQKENVQIKEVFENVLNQLNFQIELYKPIINLNFEKNTNININKAYFESILLNLLTNAIKYKSENRKLKITVTNREIGDNVELIFKDNGIGIDLKRNRDKVFGLYQRFHNYPDSKGLGLYLVKSQVETMGGTIEIESEVNKGTTFTLTFKNKL</sequence>
<dbReference type="RefSeq" id="WP_114753341.1">
    <property type="nucleotide sequence ID" value="NZ_QQBA01000002.1"/>
</dbReference>
<dbReference type="Pfam" id="PF13426">
    <property type="entry name" value="PAS_9"/>
    <property type="match status" value="1"/>
</dbReference>
<dbReference type="InterPro" id="IPR000700">
    <property type="entry name" value="PAS-assoc_C"/>
</dbReference>
<dbReference type="InterPro" id="IPR003594">
    <property type="entry name" value="HATPase_dom"/>
</dbReference>
<evidence type="ECO:0000256" key="1">
    <source>
        <dbReference type="ARBA" id="ARBA00000085"/>
    </source>
</evidence>
<evidence type="ECO:0000256" key="6">
    <source>
        <dbReference type="SAM" id="Coils"/>
    </source>
</evidence>
<evidence type="ECO:0000256" key="7">
    <source>
        <dbReference type="SAM" id="Phobius"/>
    </source>
</evidence>
<dbReference type="Gene3D" id="3.30.565.10">
    <property type="entry name" value="Histidine kinase-like ATPase, C-terminal domain"/>
    <property type="match status" value="1"/>
</dbReference>
<evidence type="ECO:0000313" key="12">
    <source>
        <dbReference type="EMBL" id="TWI50629.1"/>
    </source>
</evidence>
<reference evidence="12" key="3">
    <citation type="submission" date="2019-07" db="EMBL/GenBank/DDBJ databases">
        <authorList>
            <person name="Whitman W."/>
            <person name="Huntemann M."/>
            <person name="Clum A."/>
            <person name="Pillay M."/>
            <person name="Palaniappan K."/>
            <person name="Varghese N."/>
            <person name="Mikhailova N."/>
            <person name="Stamatis D."/>
            <person name="Reddy T."/>
            <person name="Daum C."/>
            <person name="Shapiro N."/>
            <person name="Ivanova N."/>
            <person name="Kyrpides N."/>
            <person name="Woyke T."/>
        </authorList>
    </citation>
    <scope>NUCLEOTIDE SEQUENCE</scope>
    <source>
        <strain evidence="12">CGMCC 1.5380</strain>
    </source>
</reference>
<reference evidence="12 14" key="1">
    <citation type="journal article" date="2015" name="Stand. Genomic Sci.">
        <title>Genomic Encyclopedia of Bacterial and Archaeal Type Strains, Phase III: the genomes of soil and plant-associated and newly described type strains.</title>
        <authorList>
            <person name="Whitman W.B."/>
            <person name="Woyke T."/>
            <person name="Klenk H.P."/>
            <person name="Zhou Y."/>
            <person name="Lilburn T.G."/>
            <person name="Beck B.J."/>
            <person name="De Vos P."/>
            <person name="Vandamme P."/>
            <person name="Eisen J.A."/>
            <person name="Garrity G."/>
            <person name="Hugenholtz P."/>
            <person name="Kyrpides N.C."/>
        </authorList>
    </citation>
    <scope>NUCLEOTIDE SEQUENCE [LARGE SCALE GENOMIC DNA]</scope>
    <source>
        <strain evidence="12 14">CGMCC 1.5380</strain>
    </source>
</reference>
<dbReference type="InterPro" id="IPR013655">
    <property type="entry name" value="PAS_fold_3"/>
</dbReference>
<dbReference type="PANTHER" id="PTHR43304">
    <property type="entry name" value="PHYTOCHROME-LIKE PROTEIN CPH1"/>
    <property type="match status" value="1"/>
</dbReference>
<dbReference type="InterPro" id="IPR000014">
    <property type="entry name" value="PAS"/>
</dbReference>
<feature type="domain" description="Histidine kinase" evidence="8">
    <location>
        <begin position="357"/>
        <end position="571"/>
    </location>
</feature>
<keyword evidence="6" id="KW-0175">Coiled coil</keyword>
<evidence type="ECO:0000256" key="4">
    <source>
        <dbReference type="ARBA" id="ARBA00022679"/>
    </source>
</evidence>
<dbReference type="Pfam" id="PF02518">
    <property type="entry name" value="HATPase_c"/>
    <property type="match status" value="1"/>
</dbReference>
<keyword evidence="13" id="KW-1185">Reference proteome</keyword>
<evidence type="ECO:0000259" key="10">
    <source>
        <dbReference type="PROSITE" id="PS50113"/>
    </source>
</evidence>
<dbReference type="PROSITE" id="PS50112">
    <property type="entry name" value="PAS"/>
    <property type="match status" value="2"/>
</dbReference>
<dbReference type="EC" id="2.7.13.3" evidence="2"/>
<dbReference type="CDD" id="cd00082">
    <property type="entry name" value="HisKA"/>
    <property type="match status" value="1"/>
</dbReference>
<dbReference type="PROSITE" id="PS50109">
    <property type="entry name" value="HIS_KIN"/>
    <property type="match status" value="1"/>
</dbReference>
<evidence type="ECO:0000313" key="11">
    <source>
        <dbReference type="EMBL" id="RDI57571.1"/>
    </source>
</evidence>
<dbReference type="PROSITE" id="PS50113">
    <property type="entry name" value="PAC"/>
    <property type="match status" value="2"/>
</dbReference>
<feature type="domain" description="PAS" evidence="9">
    <location>
        <begin position="208"/>
        <end position="259"/>
    </location>
</feature>
<dbReference type="EMBL" id="VLKX01000002">
    <property type="protein sequence ID" value="TWI50629.1"/>
    <property type="molecule type" value="Genomic_DNA"/>
</dbReference>
<dbReference type="InterPro" id="IPR004358">
    <property type="entry name" value="Sig_transdc_His_kin-like_C"/>
</dbReference>
<dbReference type="Pfam" id="PF08447">
    <property type="entry name" value="PAS_3"/>
    <property type="match status" value="1"/>
</dbReference>
<feature type="transmembrane region" description="Helical" evidence="7">
    <location>
        <begin position="38"/>
        <end position="59"/>
    </location>
</feature>
<organism evidence="12 14">
    <name type="scientific">Flavobacterium glaciei</name>
    <dbReference type="NCBI Taxonomy" id="386300"/>
    <lineage>
        <taxon>Bacteria</taxon>
        <taxon>Pseudomonadati</taxon>
        <taxon>Bacteroidota</taxon>
        <taxon>Flavobacteriia</taxon>
        <taxon>Flavobacteriales</taxon>
        <taxon>Flavobacteriaceae</taxon>
        <taxon>Flavobacterium</taxon>
    </lineage>
</organism>
<keyword evidence="5" id="KW-0418">Kinase</keyword>
<accession>A0A562Q1S4</accession>
<feature type="domain" description="PAC" evidence="10">
    <location>
        <begin position="287"/>
        <end position="339"/>
    </location>
</feature>
<keyword evidence="7" id="KW-0472">Membrane</keyword>
<reference evidence="11 13" key="2">
    <citation type="submission" date="2018-07" db="EMBL/GenBank/DDBJ databases">
        <title>Genomic Encyclopedia of Type Strains, Phase IV (KMG-IV): sequencing the most valuable type-strain genomes for metagenomic binning, comparative biology and taxonomic classification.</title>
        <authorList>
            <person name="Goeker M."/>
        </authorList>
    </citation>
    <scope>NUCLEOTIDE SEQUENCE [LARGE SCALE GENOMIC DNA]</scope>
    <source>
        <strain evidence="11 13">DSM 19728</strain>
    </source>
</reference>
<dbReference type="InterPro" id="IPR052162">
    <property type="entry name" value="Sensor_kinase/Photoreceptor"/>
</dbReference>
<dbReference type="SMART" id="SM00091">
    <property type="entry name" value="PAS"/>
    <property type="match status" value="2"/>
</dbReference>
<dbReference type="SUPFAM" id="SSF47384">
    <property type="entry name" value="Homodimeric domain of signal transducing histidine kinase"/>
    <property type="match status" value="1"/>
</dbReference>
<keyword evidence="7" id="KW-1133">Transmembrane helix</keyword>
<feature type="transmembrane region" description="Helical" evidence="7">
    <location>
        <begin position="9"/>
        <end position="32"/>
    </location>
</feature>
<dbReference type="PANTHER" id="PTHR43304:SF1">
    <property type="entry name" value="PAC DOMAIN-CONTAINING PROTEIN"/>
    <property type="match status" value="1"/>
</dbReference>
<protein>
    <recommendedName>
        <fullName evidence="2">histidine kinase</fullName>
        <ecNumber evidence="2">2.7.13.3</ecNumber>
    </recommendedName>
</protein>
<proteinExistence type="predicted"/>
<dbReference type="Proteomes" id="UP000254518">
    <property type="component" value="Unassembled WGS sequence"/>
</dbReference>
<dbReference type="InterPro" id="IPR005467">
    <property type="entry name" value="His_kinase_dom"/>
</dbReference>
<dbReference type="InterPro" id="IPR035965">
    <property type="entry name" value="PAS-like_dom_sf"/>
</dbReference>
<dbReference type="Gene3D" id="3.30.450.20">
    <property type="entry name" value="PAS domain"/>
    <property type="match status" value="2"/>
</dbReference>